<keyword evidence="1" id="KW-1133">Transmembrane helix</keyword>
<reference evidence="4" key="1">
    <citation type="submission" date="2017-08" db="EMBL/GenBank/DDBJ databases">
        <authorList>
            <person name="Varghese N."/>
            <person name="Submissions S."/>
        </authorList>
    </citation>
    <scope>NUCLEOTIDE SEQUENCE [LARGE SCALE GENOMIC DNA]</scope>
    <source>
        <strain evidence="4">USBA17B2</strain>
    </source>
</reference>
<sequence length="158" mass="17046">MTPTTSRRPYDTFRPVTGAWVAGAMAVASAVVFVLVAAFSPMPLGTDPTMSLVSRVAIALIGLVGAAFLWRYAVIRAEPSTEGLRVVNLVRTHDLAWEQIVRVGFSGGDPWAVLELTDTEEVAVMAIQRADGERARREAARLAALVQHHHRPSGGQDD</sequence>
<organism evidence="3 4">
    <name type="scientific">Ornithinimicrobium cerasi</name>
    <dbReference type="NCBI Taxonomy" id="2248773"/>
    <lineage>
        <taxon>Bacteria</taxon>
        <taxon>Bacillati</taxon>
        <taxon>Actinomycetota</taxon>
        <taxon>Actinomycetes</taxon>
        <taxon>Micrococcales</taxon>
        <taxon>Ornithinimicrobiaceae</taxon>
        <taxon>Ornithinimicrobium</taxon>
    </lineage>
</organism>
<dbReference type="InterPro" id="IPR019692">
    <property type="entry name" value="CFP-6_PH"/>
</dbReference>
<dbReference type="Pfam" id="PF10756">
    <property type="entry name" value="bPH_6"/>
    <property type="match status" value="1"/>
</dbReference>
<evidence type="ECO:0000313" key="4">
    <source>
        <dbReference type="Proteomes" id="UP000219688"/>
    </source>
</evidence>
<proteinExistence type="predicted"/>
<keyword evidence="1" id="KW-0812">Transmembrane</keyword>
<dbReference type="Proteomes" id="UP000219688">
    <property type="component" value="Unassembled WGS sequence"/>
</dbReference>
<evidence type="ECO:0000259" key="2">
    <source>
        <dbReference type="Pfam" id="PF10756"/>
    </source>
</evidence>
<dbReference type="EMBL" id="OBQK01000003">
    <property type="protein sequence ID" value="SOC54570.1"/>
    <property type="molecule type" value="Genomic_DNA"/>
</dbReference>
<feature type="transmembrane region" description="Helical" evidence="1">
    <location>
        <begin position="52"/>
        <end position="73"/>
    </location>
</feature>
<keyword evidence="4" id="KW-1185">Reference proteome</keyword>
<name>A0A285VKF6_9MICO</name>
<keyword evidence="1" id="KW-0472">Membrane</keyword>
<feature type="domain" description="Low molecular weight protein antigen 6 PH" evidence="2">
    <location>
        <begin position="82"/>
        <end position="142"/>
    </location>
</feature>
<accession>A0A285VKF6</accession>
<dbReference type="AlphaFoldDB" id="A0A285VKF6"/>
<protein>
    <submittedName>
        <fullName evidence="3">PH domain-containing protein</fullName>
    </submittedName>
</protein>
<gene>
    <name evidence="3" type="ORF">SAMN05421879_103244</name>
</gene>
<evidence type="ECO:0000256" key="1">
    <source>
        <dbReference type="SAM" id="Phobius"/>
    </source>
</evidence>
<feature type="transmembrane region" description="Helical" evidence="1">
    <location>
        <begin position="20"/>
        <end position="40"/>
    </location>
</feature>
<dbReference type="RefSeq" id="WP_097187575.1">
    <property type="nucleotide sequence ID" value="NZ_OBQK01000003.1"/>
</dbReference>
<evidence type="ECO:0000313" key="3">
    <source>
        <dbReference type="EMBL" id="SOC54570.1"/>
    </source>
</evidence>